<dbReference type="InterPro" id="IPR005770">
    <property type="entry name" value="PhnD"/>
</dbReference>
<dbReference type="Pfam" id="PF12974">
    <property type="entry name" value="Phosphonate-bd"/>
    <property type="match status" value="1"/>
</dbReference>
<accession>A0ABX0SHV6</accession>
<keyword evidence="5" id="KW-1185">Reference proteome</keyword>
<comment type="caution">
    <text evidence="4">The sequence shown here is derived from an EMBL/GenBank/DDBJ whole genome shotgun (WGS) entry which is preliminary data.</text>
</comment>
<dbReference type="PROSITE" id="PS51257">
    <property type="entry name" value="PROKAR_LIPOPROTEIN"/>
    <property type="match status" value="1"/>
</dbReference>
<evidence type="ECO:0000256" key="1">
    <source>
        <dbReference type="ARBA" id="ARBA00007162"/>
    </source>
</evidence>
<evidence type="ECO:0000313" key="5">
    <source>
        <dbReference type="Proteomes" id="UP000749311"/>
    </source>
</evidence>
<gene>
    <name evidence="4" type="ORF">FB473_002637</name>
</gene>
<name>A0ABX0SHV6_9ACTN</name>
<reference evidence="4 5" key="1">
    <citation type="submission" date="2020-02" db="EMBL/GenBank/DDBJ databases">
        <title>Sequencing the genomes of 1000 actinobacteria strains.</title>
        <authorList>
            <person name="Klenk H.-P."/>
        </authorList>
    </citation>
    <scope>NUCLEOTIDE SEQUENCE [LARGE SCALE GENOMIC DNA]</scope>
    <source>
        <strain evidence="4 5">DSM 19609</strain>
    </source>
</reference>
<sequence>MRSVTRIAAAAVAGLAALAIAGCGSDSNSTGSGSSDAPAEKTTIVFAAVPSEESSSLQAQYDVLLQKIEKDAGVTIEFQEATNYAAVIEGQRSGQIDIAGYGPFSYKIAKDSGATIEPVGSMVSKEGAEPGYSSYLWTKSGSGITTIDDVKGKTVCFVDKASTSGYLYPSAGLLEVGIDPEADITPVMAGSHDGSLLTLSQGGCDAAFAYDTMMSTLSDKGSLNEADYTKIWESEMIMGSPVAINTETLSADQQEKISAAILDTNVDSMVEQGYCTDADSCQLPEDKWGFAKVTDADYDGIRKVCDLTKSEACEAA</sequence>
<evidence type="ECO:0000256" key="3">
    <source>
        <dbReference type="SAM" id="SignalP"/>
    </source>
</evidence>
<dbReference type="SUPFAM" id="SSF53850">
    <property type="entry name" value="Periplasmic binding protein-like II"/>
    <property type="match status" value="1"/>
</dbReference>
<feature type="chain" id="PRO_5046246234" evidence="3">
    <location>
        <begin position="22"/>
        <end position="316"/>
    </location>
</feature>
<keyword evidence="2 3" id="KW-0732">Signal</keyword>
<dbReference type="Gene3D" id="3.40.190.10">
    <property type="entry name" value="Periplasmic binding protein-like II"/>
    <property type="match status" value="2"/>
</dbReference>
<dbReference type="CDD" id="cd01071">
    <property type="entry name" value="PBP2_PhnD_like"/>
    <property type="match status" value="1"/>
</dbReference>
<feature type="signal peptide" evidence="3">
    <location>
        <begin position="1"/>
        <end position="21"/>
    </location>
</feature>
<dbReference type="PANTHER" id="PTHR35841:SF1">
    <property type="entry name" value="PHOSPHONATES-BINDING PERIPLASMIC PROTEIN"/>
    <property type="match status" value="1"/>
</dbReference>
<organism evidence="4 5">
    <name type="scientific">Brooklawnia cerclae</name>
    <dbReference type="NCBI Taxonomy" id="349934"/>
    <lineage>
        <taxon>Bacteria</taxon>
        <taxon>Bacillati</taxon>
        <taxon>Actinomycetota</taxon>
        <taxon>Actinomycetes</taxon>
        <taxon>Propionibacteriales</taxon>
        <taxon>Propionibacteriaceae</taxon>
        <taxon>Brooklawnia</taxon>
    </lineage>
</organism>
<dbReference type="PANTHER" id="PTHR35841">
    <property type="entry name" value="PHOSPHONATES-BINDING PERIPLASMIC PROTEIN"/>
    <property type="match status" value="1"/>
</dbReference>
<dbReference type="Proteomes" id="UP000749311">
    <property type="component" value="Unassembled WGS sequence"/>
</dbReference>
<evidence type="ECO:0000313" key="4">
    <source>
        <dbReference type="EMBL" id="NIH57992.1"/>
    </source>
</evidence>
<dbReference type="EMBL" id="JAAMOZ010000001">
    <property type="protein sequence ID" value="NIH57992.1"/>
    <property type="molecule type" value="Genomic_DNA"/>
</dbReference>
<dbReference type="RefSeq" id="WP_167168579.1">
    <property type="nucleotide sequence ID" value="NZ_BAAAOO010000007.1"/>
</dbReference>
<dbReference type="NCBIfam" id="TIGR01098">
    <property type="entry name" value="3A0109s03R"/>
    <property type="match status" value="1"/>
</dbReference>
<proteinExistence type="inferred from homology"/>
<protein>
    <submittedName>
        <fullName evidence="4">Phosphonate transport system substrate-binding protein</fullName>
    </submittedName>
</protein>
<comment type="similarity">
    <text evidence="1">Belongs to the phosphate/phosphite/phosphonate binding protein family.</text>
</comment>
<evidence type="ECO:0000256" key="2">
    <source>
        <dbReference type="ARBA" id="ARBA00022729"/>
    </source>
</evidence>